<dbReference type="RefSeq" id="WP_208056223.1">
    <property type="nucleotide sequence ID" value="NZ_JAGEMK010000006.1"/>
</dbReference>
<name>A0A939LT48_9CELL</name>
<dbReference type="PRINTS" id="PR00111">
    <property type="entry name" value="ABHYDROLASE"/>
</dbReference>
<keyword evidence="2" id="KW-0378">Hydrolase</keyword>
<evidence type="ECO:0000313" key="2">
    <source>
        <dbReference type="EMBL" id="MBO1752540.1"/>
    </source>
</evidence>
<dbReference type="Gene3D" id="3.40.50.1820">
    <property type="entry name" value="alpha/beta hydrolase"/>
    <property type="match status" value="1"/>
</dbReference>
<evidence type="ECO:0000259" key="1">
    <source>
        <dbReference type="Pfam" id="PF00561"/>
    </source>
</evidence>
<accession>A0A939LT48</accession>
<dbReference type="EMBL" id="JAGEMK010000006">
    <property type="protein sequence ID" value="MBO1752540.1"/>
    <property type="molecule type" value="Genomic_DNA"/>
</dbReference>
<organism evidence="2 3">
    <name type="scientific">Actinotalea soli</name>
    <dbReference type="NCBI Taxonomy" id="2819234"/>
    <lineage>
        <taxon>Bacteria</taxon>
        <taxon>Bacillati</taxon>
        <taxon>Actinomycetota</taxon>
        <taxon>Actinomycetes</taxon>
        <taxon>Micrococcales</taxon>
        <taxon>Cellulomonadaceae</taxon>
        <taxon>Actinotalea</taxon>
    </lineage>
</organism>
<reference evidence="2" key="1">
    <citation type="submission" date="2021-03" db="EMBL/GenBank/DDBJ databases">
        <title>Actinotalea soli sp. nov., isolated from soil.</title>
        <authorList>
            <person name="Ping W."/>
            <person name="Zhang J."/>
        </authorList>
    </citation>
    <scope>NUCLEOTIDE SEQUENCE</scope>
    <source>
        <strain evidence="2">BY-33</strain>
    </source>
</reference>
<dbReference type="PANTHER" id="PTHR43798:SF5">
    <property type="entry name" value="MONOACYLGLYCEROL LIPASE ABHD6"/>
    <property type="match status" value="1"/>
</dbReference>
<proteinExistence type="predicted"/>
<keyword evidence="3" id="KW-1185">Reference proteome</keyword>
<dbReference type="InterPro" id="IPR029058">
    <property type="entry name" value="AB_hydrolase_fold"/>
</dbReference>
<dbReference type="GO" id="GO:0016020">
    <property type="term" value="C:membrane"/>
    <property type="evidence" value="ECO:0007669"/>
    <property type="project" value="TreeGrafter"/>
</dbReference>
<gene>
    <name evidence="2" type="ORF">J4G33_12075</name>
</gene>
<dbReference type="InterPro" id="IPR000639">
    <property type="entry name" value="Epox_hydrolase-like"/>
</dbReference>
<dbReference type="AlphaFoldDB" id="A0A939LT48"/>
<dbReference type="Pfam" id="PF00561">
    <property type="entry name" value="Abhydrolase_1"/>
    <property type="match status" value="1"/>
</dbReference>
<sequence length="278" mass="29518">METTGTLDRIAWRAWGEPDAPTAVLLLHGVTDAGEVWRPVAEHLAPRGAYVVAPDARGHGGSTLPEEPFTIAALASDAARVLRRVIGRPALVVGHSMGGLTAQELTLAHPDLVTGLVLEDPAWVSAWQAGERGMPSWMPPALAAYRSASQEQLVAQSRADNPGWDEAVHEPWAAAKRALAPGLTDVEHQWDARDWAAAMAEVPLPVTLLTGDVARGAIVTPAQVERVEALLGRAPDGNLTHVPVPGVGHCIRFEAQERVLEVLDEVVSRAADQPAAGR</sequence>
<comment type="caution">
    <text evidence="2">The sequence shown here is derived from an EMBL/GenBank/DDBJ whole genome shotgun (WGS) entry which is preliminary data.</text>
</comment>
<dbReference type="GO" id="GO:0046464">
    <property type="term" value="P:acylglycerol catabolic process"/>
    <property type="evidence" value="ECO:0007669"/>
    <property type="project" value="TreeGrafter"/>
</dbReference>
<dbReference type="PRINTS" id="PR00412">
    <property type="entry name" value="EPOXHYDRLASE"/>
</dbReference>
<protein>
    <submittedName>
        <fullName evidence="2">Alpha/beta hydrolase</fullName>
    </submittedName>
</protein>
<feature type="domain" description="AB hydrolase-1" evidence="1">
    <location>
        <begin position="23"/>
        <end position="175"/>
    </location>
</feature>
<dbReference type="Proteomes" id="UP000664209">
    <property type="component" value="Unassembled WGS sequence"/>
</dbReference>
<dbReference type="SUPFAM" id="SSF53474">
    <property type="entry name" value="alpha/beta-Hydrolases"/>
    <property type="match status" value="1"/>
</dbReference>
<evidence type="ECO:0000313" key="3">
    <source>
        <dbReference type="Proteomes" id="UP000664209"/>
    </source>
</evidence>
<dbReference type="InterPro" id="IPR050266">
    <property type="entry name" value="AB_hydrolase_sf"/>
</dbReference>
<dbReference type="GO" id="GO:0047372">
    <property type="term" value="F:monoacylglycerol lipase activity"/>
    <property type="evidence" value="ECO:0007669"/>
    <property type="project" value="TreeGrafter"/>
</dbReference>
<dbReference type="InterPro" id="IPR000073">
    <property type="entry name" value="AB_hydrolase_1"/>
</dbReference>
<dbReference type="PANTHER" id="PTHR43798">
    <property type="entry name" value="MONOACYLGLYCEROL LIPASE"/>
    <property type="match status" value="1"/>
</dbReference>